<keyword evidence="4" id="KW-1185">Reference proteome</keyword>
<dbReference type="EMBL" id="JAVLVT010000004">
    <property type="protein sequence ID" value="MDS1270741.1"/>
    <property type="molecule type" value="Genomic_DNA"/>
</dbReference>
<accession>A0ABU2H631</accession>
<name>A0ABU2H631_9ACTN</name>
<gene>
    <name evidence="3" type="ORF">RIF23_10560</name>
</gene>
<organism evidence="3 4">
    <name type="scientific">Lipingzhangella rawalii</name>
    <dbReference type="NCBI Taxonomy" id="2055835"/>
    <lineage>
        <taxon>Bacteria</taxon>
        <taxon>Bacillati</taxon>
        <taxon>Actinomycetota</taxon>
        <taxon>Actinomycetes</taxon>
        <taxon>Streptosporangiales</taxon>
        <taxon>Nocardiopsidaceae</taxon>
        <taxon>Lipingzhangella</taxon>
    </lineage>
</organism>
<evidence type="ECO:0000256" key="1">
    <source>
        <dbReference type="SAM" id="MobiDB-lite"/>
    </source>
</evidence>
<protein>
    <submittedName>
        <fullName evidence="3">DUF2399 domain-containing protein</fullName>
    </submittedName>
</protein>
<reference evidence="4" key="1">
    <citation type="submission" date="2023-07" db="EMBL/GenBank/DDBJ databases">
        <title>Novel species in the genus Lipingzhangella isolated from Sambhar Salt Lake.</title>
        <authorList>
            <person name="Jiya N."/>
            <person name="Kajale S."/>
            <person name="Sharma A."/>
        </authorList>
    </citation>
    <scope>NUCLEOTIDE SEQUENCE [LARGE SCALE GENOMIC DNA]</scope>
    <source>
        <strain evidence="4">LS1_29</strain>
    </source>
</reference>
<evidence type="ECO:0000313" key="4">
    <source>
        <dbReference type="Proteomes" id="UP001250214"/>
    </source>
</evidence>
<dbReference type="Proteomes" id="UP001250214">
    <property type="component" value="Unassembled WGS sequence"/>
</dbReference>
<feature type="domain" description="DUF2399" evidence="2">
    <location>
        <begin position="15"/>
        <end position="168"/>
    </location>
</feature>
<sequence>MARQLRERAEQHTETHLTLRDLRHVCWDPVPGAVVYVCENPRVVEAAADAGMDAGLVCTSGNATTVVHTLLTALVEGGTRLYVRGDFDWAGVAMVERLLTRYPAQPWRMSAADYEQQVERARDRRTPLQPLEGRPQTASWDPELAPSMNSFGMAVHEESALDLLVQDLRQRP</sequence>
<dbReference type="InterPro" id="IPR024465">
    <property type="entry name" value="DUF2399"/>
</dbReference>
<evidence type="ECO:0000259" key="2">
    <source>
        <dbReference type="Pfam" id="PF09664"/>
    </source>
</evidence>
<feature type="region of interest" description="Disordered" evidence="1">
    <location>
        <begin position="118"/>
        <end position="145"/>
    </location>
</feature>
<evidence type="ECO:0000313" key="3">
    <source>
        <dbReference type="EMBL" id="MDS1270741.1"/>
    </source>
</evidence>
<dbReference type="Pfam" id="PF09664">
    <property type="entry name" value="DUF2399"/>
    <property type="match status" value="1"/>
</dbReference>
<proteinExistence type="predicted"/>
<dbReference type="RefSeq" id="WP_310912289.1">
    <property type="nucleotide sequence ID" value="NZ_JAVLVT010000004.1"/>
</dbReference>
<comment type="caution">
    <text evidence="3">The sequence shown here is derived from an EMBL/GenBank/DDBJ whole genome shotgun (WGS) entry which is preliminary data.</text>
</comment>